<accession>A0A4X2JU47</accession>
<dbReference type="GO" id="GO:0005576">
    <property type="term" value="C:extracellular region"/>
    <property type="evidence" value="ECO:0007669"/>
    <property type="project" value="UniProtKB-SubCell"/>
</dbReference>
<reference evidence="12" key="2">
    <citation type="submission" date="2025-05" db="UniProtKB">
        <authorList>
            <consortium name="Ensembl"/>
        </authorList>
    </citation>
    <scope>IDENTIFICATION</scope>
</reference>
<evidence type="ECO:0000313" key="14">
    <source>
        <dbReference type="Proteomes" id="UP000314987"/>
    </source>
</evidence>
<evidence type="ECO:0000256" key="8">
    <source>
        <dbReference type="ARBA" id="ARBA00045318"/>
    </source>
</evidence>
<evidence type="ECO:0000256" key="2">
    <source>
        <dbReference type="ARBA" id="ARBA00006356"/>
    </source>
</evidence>
<evidence type="ECO:0000256" key="5">
    <source>
        <dbReference type="ARBA" id="ARBA00022729"/>
    </source>
</evidence>
<evidence type="ECO:0000256" key="9">
    <source>
        <dbReference type="ARBA" id="ARBA00046154"/>
    </source>
</evidence>
<evidence type="ECO:0000256" key="4">
    <source>
        <dbReference type="ARBA" id="ARBA00022525"/>
    </source>
</evidence>
<dbReference type="Ensembl" id="ENSVURT00010029462.1">
    <property type="protein sequence ID" value="ENSVURP00010025872.1"/>
    <property type="gene ID" value="ENSVURG00010019822.1"/>
</dbReference>
<feature type="region of interest" description="Disordered" evidence="10">
    <location>
        <begin position="147"/>
        <end position="181"/>
    </location>
</feature>
<feature type="signal peptide" evidence="11">
    <location>
        <begin position="1"/>
        <end position="28"/>
    </location>
</feature>
<dbReference type="GO" id="GO:0007218">
    <property type="term" value="P:neuropeptide signaling pathway"/>
    <property type="evidence" value="ECO:0007669"/>
    <property type="project" value="UniProtKB-KW"/>
</dbReference>
<dbReference type="GO" id="GO:0005102">
    <property type="term" value="F:signaling receptor binding"/>
    <property type="evidence" value="ECO:0007669"/>
    <property type="project" value="TreeGrafter"/>
</dbReference>
<evidence type="ECO:0000256" key="11">
    <source>
        <dbReference type="SAM" id="SignalP"/>
    </source>
</evidence>
<name>A0A4X2JU47_VOMUR</name>
<evidence type="ECO:0000256" key="3">
    <source>
        <dbReference type="ARBA" id="ARBA00020574"/>
    </source>
</evidence>
<dbReference type="Proteomes" id="UP000314987">
    <property type="component" value="Unassembled WGS sequence"/>
</dbReference>
<evidence type="ECO:0000256" key="6">
    <source>
        <dbReference type="ARBA" id="ARBA00022815"/>
    </source>
</evidence>
<evidence type="ECO:0000256" key="10">
    <source>
        <dbReference type="SAM" id="MobiDB-lite"/>
    </source>
</evidence>
<comment type="function">
    <text evidence="9">Efficiently inhibits forskolin-induced production of cAMP. Acts as a potent negative regulator of gonadotropin synthesis and secretion. Induces secretion of prolactin.</text>
</comment>
<dbReference type="PANTHER" id="PTHR14403:SF6">
    <property type="entry name" value="PRO-FMRFAMIDE-RELATED NEUROPEPTIDE VF"/>
    <property type="match status" value="1"/>
</dbReference>
<evidence type="ECO:0000313" key="13">
    <source>
        <dbReference type="Ensembl" id="ENSVURP00010025872.1"/>
    </source>
</evidence>
<keyword evidence="7" id="KW-0527">Neuropeptide</keyword>
<proteinExistence type="inferred from homology"/>
<evidence type="ECO:0000256" key="1">
    <source>
        <dbReference type="ARBA" id="ARBA00004613"/>
    </source>
</evidence>
<comment type="similarity">
    <text evidence="2">Belongs to the FARP (FMRFamide related peptide) family.</text>
</comment>
<protein>
    <recommendedName>
        <fullName evidence="3">Pro-FMRFamide-related neuropeptide VF</fullName>
    </recommendedName>
</protein>
<dbReference type="STRING" id="29139.ENSVURP00010000617"/>
<evidence type="ECO:0000256" key="7">
    <source>
        <dbReference type="ARBA" id="ARBA00023320"/>
    </source>
</evidence>
<comment type="subcellular location">
    <subcellularLocation>
        <location evidence="1">Secreted</location>
    </subcellularLocation>
</comment>
<dbReference type="GO" id="GO:0032277">
    <property type="term" value="P:negative regulation of gonadotropin secretion"/>
    <property type="evidence" value="ECO:0007669"/>
    <property type="project" value="TreeGrafter"/>
</dbReference>
<keyword evidence="6" id="KW-0027">Amidation</keyword>
<dbReference type="OMA" id="KMPHSVA"/>
<organism evidence="12 14">
    <name type="scientific">Vombatus ursinus</name>
    <name type="common">Common wombat</name>
    <dbReference type="NCBI Taxonomy" id="29139"/>
    <lineage>
        <taxon>Eukaryota</taxon>
        <taxon>Metazoa</taxon>
        <taxon>Chordata</taxon>
        <taxon>Craniata</taxon>
        <taxon>Vertebrata</taxon>
        <taxon>Euteleostomi</taxon>
        <taxon>Mammalia</taxon>
        <taxon>Metatheria</taxon>
        <taxon>Diprotodontia</taxon>
        <taxon>Vombatidae</taxon>
        <taxon>Vombatus</taxon>
    </lineage>
</organism>
<dbReference type="AlphaFoldDB" id="A0A4X2JU47"/>
<keyword evidence="5 11" id="KW-0732">Signal</keyword>
<sequence length="181" mass="20417">MEIISLKPFVILILATSILLASKSVCAGESVMSNLHDWEHYDEYLKPLGHPKEKKQRSLDPAELWQWGSNTIHKVQTPITYKIPQVMPHLPLRFGRSYEEERSAEPVANLELRFGRNFDGGISRRIPNLPQRFGRAAGKSVEESIIHLPPRLLGSPSAEQQSHPVASQPRELQAADEGEPR</sequence>
<dbReference type="Ensembl" id="ENSVURT00010000726.1">
    <property type="protein sequence ID" value="ENSVURP00010000617.1"/>
    <property type="gene ID" value="ENSVURG00010000563.1"/>
</dbReference>
<evidence type="ECO:0000313" key="12">
    <source>
        <dbReference type="Ensembl" id="ENSVURP00010000617.1"/>
    </source>
</evidence>
<dbReference type="PANTHER" id="PTHR14403">
    <property type="entry name" value="RFAMIDE PEPTIDE GONADOTROPIN INHIBITORY HORMONE"/>
    <property type="match status" value="1"/>
</dbReference>
<dbReference type="GeneTree" id="ENSGT00390000003271"/>
<feature type="chain" id="PRO_5044616029" description="Pro-FMRFamide-related neuropeptide VF" evidence="11">
    <location>
        <begin position="29"/>
        <end position="181"/>
    </location>
</feature>
<keyword evidence="4" id="KW-0964">Secreted</keyword>
<gene>
    <name evidence="12" type="primary">LOC114050469</name>
    <name evidence="13" type="synonym">LOC114050452</name>
</gene>
<dbReference type="InterPro" id="IPR026297">
    <property type="entry name" value="FMRFamide-related/fGRP"/>
</dbReference>
<keyword evidence="14" id="KW-1185">Reference proteome</keyword>
<comment type="function">
    <text evidence="8">Efficiently inhibits forskolin-induced production of cAMP. Blocks morphine-induced analgesia.</text>
</comment>
<reference evidence="14" key="1">
    <citation type="submission" date="2018-12" db="EMBL/GenBank/DDBJ databases">
        <authorList>
            <person name="Yazar S."/>
        </authorList>
    </citation>
    <scope>NUCLEOTIDE SEQUENCE [LARGE SCALE GENOMIC DNA]</scope>
</reference>